<dbReference type="AlphaFoldDB" id="A0A510WU26"/>
<evidence type="ECO:0000313" key="2">
    <source>
        <dbReference type="Proteomes" id="UP000321722"/>
    </source>
</evidence>
<accession>A0A510WU26</accession>
<name>A0A510WU26_9LACO</name>
<protein>
    <submittedName>
        <fullName evidence="1">Uncharacterized protein</fullName>
    </submittedName>
</protein>
<dbReference type="EMBL" id="BJUI01000054">
    <property type="protein sequence ID" value="GEK42732.1"/>
    <property type="molecule type" value="Genomic_DNA"/>
</dbReference>
<proteinExistence type="predicted"/>
<organism evidence="1 2">
    <name type="scientific">Ligilactobacillus aviarius</name>
    <dbReference type="NCBI Taxonomy" id="1606"/>
    <lineage>
        <taxon>Bacteria</taxon>
        <taxon>Bacillati</taxon>
        <taxon>Bacillota</taxon>
        <taxon>Bacilli</taxon>
        <taxon>Lactobacillales</taxon>
        <taxon>Lactobacillaceae</taxon>
        <taxon>Ligilactobacillus</taxon>
    </lineage>
</organism>
<sequence length="91" mass="10002">MLLFVLALLGISLCEYVITVVPTVVAELPFTILFDQLVAGTFIELDTRVGLYAVEAEPDPLRTSDEIELSTIVFFVLLTVTGTDFSVDLFT</sequence>
<reference evidence="1 2" key="1">
    <citation type="submission" date="2019-07" db="EMBL/GenBank/DDBJ databases">
        <title>Whole genome shotgun sequence of Lactobacillus aviarius subsp. aviarius NBRC 102162.</title>
        <authorList>
            <person name="Hosoyama A."/>
            <person name="Uohara A."/>
            <person name="Ohji S."/>
            <person name="Ichikawa N."/>
        </authorList>
    </citation>
    <scope>NUCLEOTIDE SEQUENCE [LARGE SCALE GENOMIC DNA]</scope>
    <source>
        <strain evidence="1 2">NBRC 102162</strain>
    </source>
</reference>
<keyword evidence="2" id="KW-1185">Reference proteome</keyword>
<comment type="caution">
    <text evidence="1">The sequence shown here is derived from an EMBL/GenBank/DDBJ whole genome shotgun (WGS) entry which is preliminary data.</text>
</comment>
<evidence type="ECO:0000313" key="1">
    <source>
        <dbReference type="EMBL" id="GEK42732.1"/>
    </source>
</evidence>
<dbReference type="Proteomes" id="UP000321722">
    <property type="component" value="Unassembled WGS sequence"/>
</dbReference>
<gene>
    <name evidence="1" type="ORF">LAV01_15640</name>
</gene>